<accession>A0AAV0ZRY1</accession>
<protein>
    <submittedName>
        <fullName evidence="2">Uncharacterized protein</fullName>
    </submittedName>
</protein>
<organism evidence="2 3">
    <name type="scientific">Vicia faba</name>
    <name type="common">Broad bean</name>
    <name type="synonym">Faba vulgaris</name>
    <dbReference type="NCBI Taxonomy" id="3906"/>
    <lineage>
        <taxon>Eukaryota</taxon>
        <taxon>Viridiplantae</taxon>
        <taxon>Streptophyta</taxon>
        <taxon>Embryophyta</taxon>
        <taxon>Tracheophyta</taxon>
        <taxon>Spermatophyta</taxon>
        <taxon>Magnoliopsida</taxon>
        <taxon>eudicotyledons</taxon>
        <taxon>Gunneridae</taxon>
        <taxon>Pentapetalae</taxon>
        <taxon>rosids</taxon>
        <taxon>fabids</taxon>
        <taxon>Fabales</taxon>
        <taxon>Fabaceae</taxon>
        <taxon>Papilionoideae</taxon>
        <taxon>50 kb inversion clade</taxon>
        <taxon>NPAAA clade</taxon>
        <taxon>Hologalegina</taxon>
        <taxon>IRL clade</taxon>
        <taxon>Fabeae</taxon>
        <taxon>Vicia</taxon>
    </lineage>
</organism>
<proteinExistence type="predicted"/>
<sequence length="203" mass="23221">MNIHRCCLRGLGKWLLVNQHPFSLIGKHKSCPVLRGGRLRSQLWRDYYWHETSIWVSVPLSKENNWLSDLDLRHHCIKSDFSQQALVASDLDSQVTEIIELLERSVVLFAGLKKRAQPQAGTVARLSGGVRHGPRVQAREDQSSCRRTKSKGRVGIQQVRRDSRHEPTQRGHPRTHKRGVGKGPRSPDPAEKREKLQLEVPLE</sequence>
<feature type="compositionally biased region" description="Basic residues" evidence="1">
    <location>
        <begin position="171"/>
        <end position="180"/>
    </location>
</feature>
<name>A0AAV0ZRY1_VICFA</name>
<evidence type="ECO:0000256" key="1">
    <source>
        <dbReference type="SAM" id="MobiDB-lite"/>
    </source>
</evidence>
<evidence type="ECO:0000313" key="2">
    <source>
        <dbReference type="EMBL" id="CAI8601196.1"/>
    </source>
</evidence>
<dbReference type="EMBL" id="OX451737">
    <property type="protein sequence ID" value="CAI8601196.1"/>
    <property type="molecule type" value="Genomic_DNA"/>
</dbReference>
<feature type="compositionally biased region" description="Basic and acidic residues" evidence="1">
    <location>
        <begin position="188"/>
        <end position="197"/>
    </location>
</feature>
<reference evidence="2 3" key="1">
    <citation type="submission" date="2023-01" db="EMBL/GenBank/DDBJ databases">
        <authorList>
            <person name="Kreplak J."/>
        </authorList>
    </citation>
    <scope>NUCLEOTIDE SEQUENCE [LARGE SCALE GENOMIC DNA]</scope>
</reference>
<feature type="region of interest" description="Disordered" evidence="1">
    <location>
        <begin position="126"/>
        <end position="203"/>
    </location>
</feature>
<feature type="compositionally biased region" description="Basic and acidic residues" evidence="1">
    <location>
        <begin position="159"/>
        <end position="169"/>
    </location>
</feature>
<keyword evidence="3" id="KW-1185">Reference proteome</keyword>
<gene>
    <name evidence="2" type="ORF">VFH_II260600</name>
</gene>
<dbReference type="Proteomes" id="UP001157006">
    <property type="component" value="Chromosome 2"/>
</dbReference>
<dbReference type="AlphaFoldDB" id="A0AAV0ZRY1"/>
<evidence type="ECO:0000313" key="3">
    <source>
        <dbReference type="Proteomes" id="UP001157006"/>
    </source>
</evidence>